<organism evidence="1 2">
    <name type="scientific">Caerostris extrusa</name>
    <name type="common">Bark spider</name>
    <name type="synonym">Caerostris bankana</name>
    <dbReference type="NCBI Taxonomy" id="172846"/>
    <lineage>
        <taxon>Eukaryota</taxon>
        <taxon>Metazoa</taxon>
        <taxon>Ecdysozoa</taxon>
        <taxon>Arthropoda</taxon>
        <taxon>Chelicerata</taxon>
        <taxon>Arachnida</taxon>
        <taxon>Araneae</taxon>
        <taxon>Araneomorphae</taxon>
        <taxon>Entelegynae</taxon>
        <taxon>Araneoidea</taxon>
        <taxon>Araneidae</taxon>
        <taxon>Caerostris</taxon>
    </lineage>
</organism>
<gene>
    <name evidence="1" type="primary">SORL1_2</name>
    <name evidence="1" type="ORF">CEXT_539381</name>
</gene>
<dbReference type="InterPro" id="IPR003961">
    <property type="entry name" value="FN3_dom"/>
</dbReference>
<dbReference type="AlphaFoldDB" id="A0AAV4NGX8"/>
<dbReference type="Proteomes" id="UP001054945">
    <property type="component" value="Unassembled WGS sequence"/>
</dbReference>
<protein>
    <submittedName>
        <fullName evidence="1">Sortilin-related receptor</fullName>
    </submittedName>
</protein>
<dbReference type="InterPro" id="IPR036116">
    <property type="entry name" value="FN3_sf"/>
</dbReference>
<name>A0AAV4NGX8_CAEEX</name>
<feature type="non-terminal residue" evidence="1">
    <location>
        <position position="1"/>
    </location>
</feature>
<comment type="caution">
    <text evidence="1">The sequence shown here is derived from an EMBL/GenBank/DDBJ whole genome shotgun (WGS) entry which is preliminary data.</text>
</comment>
<dbReference type="InterPro" id="IPR013783">
    <property type="entry name" value="Ig-like_fold"/>
</dbReference>
<keyword evidence="1" id="KW-0675">Receptor</keyword>
<dbReference type="EMBL" id="BPLR01003347">
    <property type="protein sequence ID" value="GIX83580.1"/>
    <property type="molecule type" value="Genomic_DNA"/>
</dbReference>
<evidence type="ECO:0000313" key="1">
    <source>
        <dbReference type="EMBL" id="GIX83580.1"/>
    </source>
</evidence>
<keyword evidence="2" id="KW-1185">Reference proteome</keyword>
<reference evidence="1 2" key="1">
    <citation type="submission" date="2021-06" db="EMBL/GenBank/DDBJ databases">
        <title>Caerostris extrusa draft genome.</title>
        <authorList>
            <person name="Kono N."/>
            <person name="Arakawa K."/>
        </authorList>
    </citation>
    <scope>NUCLEOTIDE SEQUENCE [LARGE SCALE GENOMIC DNA]</scope>
</reference>
<dbReference type="CDD" id="cd00063">
    <property type="entry name" value="FN3"/>
    <property type="match status" value="1"/>
</dbReference>
<evidence type="ECO:0000313" key="2">
    <source>
        <dbReference type="Proteomes" id="UP001054945"/>
    </source>
</evidence>
<dbReference type="Gene3D" id="2.60.40.10">
    <property type="entry name" value="Immunoglobulins"/>
    <property type="match status" value="1"/>
</dbReference>
<proteinExistence type="predicted"/>
<sequence>LFLTTLSCIPEVVRNGKTSHPINFDFEPGVNYTFWMMTFNRKLESKKSDPFVIDFAKDSVLSPVTNLHSLSTNGNTITVKDLAPGAKYIFRIFPYNGQFKGPDEKIEVTTKGIPLPSVPF</sequence>
<dbReference type="SUPFAM" id="SSF49265">
    <property type="entry name" value="Fibronectin type III"/>
    <property type="match status" value="1"/>
</dbReference>
<accession>A0AAV4NGX8</accession>